<evidence type="ECO:0000256" key="3">
    <source>
        <dbReference type="ARBA" id="ARBA00022801"/>
    </source>
</evidence>
<keyword evidence="6" id="KW-0732">Signal</keyword>
<dbReference type="EMBL" id="JAENIM010000047">
    <property type="protein sequence ID" value="MBK1792865.1"/>
    <property type="molecule type" value="Genomic_DNA"/>
</dbReference>
<dbReference type="Pfam" id="PF14707">
    <property type="entry name" value="Sulfatase_C"/>
    <property type="match status" value="1"/>
</dbReference>
<evidence type="ECO:0000313" key="9">
    <source>
        <dbReference type="Proteomes" id="UP000624703"/>
    </source>
</evidence>
<dbReference type="InterPro" id="IPR000917">
    <property type="entry name" value="Sulfatase_N"/>
</dbReference>
<dbReference type="RefSeq" id="WP_200312870.1">
    <property type="nucleotide sequence ID" value="NZ_JAENIM010000047.1"/>
</dbReference>
<evidence type="ECO:0000256" key="4">
    <source>
        <dbReference type="ARBA" id="ARBA00022837"/>
    </source>
</evidence>
<comment type="caution">
    <text evidence="8">The sequence shown here is derived from an EMBL/GenBank/DDBJ whole genome shotgun (WGS) entry which is preliminary data.</text>
</comment>
<feature type="signal peptide" evidence="6">
    <location>
        <begin position="1"/>
        <end position="19"/>
    </location>
</feature>
<dbReference type="AlphaFoldDB" id="A0A8J7SNS8"/>
<protein>
    <submittedName>
        <fullName evidence="8">Sulfatase-like hydrolase/transferase</fullName>
    </submittedName>
</protein>
<dbReference type="PANTHER" id="PTHR42693:SF53">
    <property type="entry name" value="ENDO-4-O-SULFATASE"/>
    <property type="match status" value="1"/>
</dbReference>
<dbReference type="SUPFAM" id="SSF53649">
    <property type="entry name" value="Alkaline phosphatase-like"/>
    <property type="match status" value="1"/>
</dbReference>
<keyword evidence="2" id="KW-0479">Metal-binding</keyword>
<name>A0A8J7SNS8_9BACT</name>
<evidence type="ECO:0000256" key="5">
    <source>
        <dbReference type="SAM" id="MobiDB-lite"/>
    </source>
</evidence>
<feature type="compositionally biased region" description="Polar residues" evidence="5">
    <location>
        <begin position="404"/>
        <end position="415"/>
    </location>
</feature>
<evidence type="ECO:0000259" key="7">
    <source>
        <dbReference type="Pfam" id="PF00884"/>
    </source>
</evidence>
<keyword evidence="9" id="KW-1185">Reference proteome</keyword>
<dbReference type="Pfam" id="PF00884">
    <property type="entry name" value="Sulfatase"/>
    <property type="match status" value="1"/>
</dbReference>
<dbReference type="Gene3D" id="3.30.1120.10">
    <property type="match status" value="1"/>
</dbReference>
<feature type="region of interest" description="Disordered" evidence="5">
    <location>
        <begin position="396"/>
        <end position="415"/>
    </location>
</feature>
<comment type="similarity">
    <text evidence="1">Belongs to the sulfatase family.</text>
</comment>
<dbReference type="InterPro" id="IPR050738">
    <property type="entry name" value="Sulfatase"/>
</dbReference>
<dbReference type="PROSITE" id="PS00523">
    <property type="entry name" value="SULFATASE_1"/>
    <property type="match status" value="1"/>
</dbReference>
<accession>A0A8J7SNS8</accession>
<dbReference type="PANTHER" id="PTHR42693">
    <property type="entry name" value="ARYLSULFATASE FAMILY MEMBER"/>
    <property type="match status" value="1"/>
</dbReference>
<gene>
    <name evidence="8" type="ORF">JIN82_16995</name>
</gene>
<reference evidence="8" key="1">
    <citation type="submission" date="2021-01" db="EMBL/GenBank/DDBJ databases">
        <title>Modified the classification status of verrucomicrobia.</title>
        <authorList>
            <person name="Feng X."/>
        </authorList>
    </citation>
    <scope>NUCLEOTIDE SEQUENCE</scope>
    <source>
        <strain evidence="8">_KCTC 22039</strain>
    </source>
</reference>
<evidence type="ECO:0000256" key="2">
    <source>
        <dbReference type="ARBA" id="ARBA00022723"/>
    </source>
</evidence>
<sequence length="470" mass="52415">MLKKLLTSIFLTISLPALAEKPPNIIIILADDMAYGALSYTGNKEVTTPNIDMLCEQGLFCPDGYATHGVCAPSRAGLMTGRYQARFGYETLSGPTEHAKAVKHGVDTNELFISELLQKNGYATATYGKWHLGVNEEFQPLQRGFDHQYGFAGGGGPYWNRANHGLLFDGKPVDWPEGETEKGAYQPDFLTDDAISWMKEVSPAKPFFIYFAPYSVHGPFHAPEELIPEGKHPMVGMMKAFDNNIGRIVQAVKDMGEYENTIFIFLSDNGGIPKLFEHGFTNEPYSGGKAAVVEGGIRVPFTWLWPGKIEGDQFPGIVSSLDIMPTLAAVAGADLPTDREYDGINLLPALTGKSEPISERTLCWRWRNGHAVRQGKWKLTWELDWGEFHRLRREQGLDEPSPTARPNPNDRFSSLYTKPRLYDLSKDPGETTDLSAQFPEIAEQLKKELVKFDNLAKPISQEDIDAWPKP</sequence>
<dbReference type="GO" id="GO:0046872">
    <property type="term" value="F:metal ion binding"/>
    <property type="evidence" value="ECO:0007669"/>
    <property type="project" value="UniProtKB-KW"/>
</dbReference>
<feature type="domain" description="Sulfatase N-terminal" evidence="7">
    <location>
        <begin position="23"/>
        <end position="332"/>
    </location>
</feature>
<keyword evidence="4" id="KW-0106">Calcium</keyword>
<dbReference type="Gene3D" id="3.40.720.10">
    <property type="entry name" value="Alkaline Phosphatase, subunit A"/>
    <property type="match status" value="1"/>
</dbReference>
<evidence type="ECO:0000256" key="6">
    <source>
        <dbReference type="SAM" id="SignalP"/>
    </source>
</evidence>
<evidence type="ECO:0000256" key="1">
    <source>
        <dbReference type="ARBA" id="ARBA00008779"/>
    </source>
</evidence>
<dbReference type="InterPro" id="IPR024607">
    <property type="entry name" value="Sulfatase_CS"/>
</dbReference>
<feature type="chain" id="PRO_5035222302" evidence="6">
    <location>
        <begin position="20"/>
        <end position="470"/>
    </location>
</feature>
<dbReference type="GO" id="GO:0004065">
    <property type="term" value="F:arylsulfatase activity"/>
    <property type="evidence" value="ECO:0007669"/>
    <property type="project" value="TreeGrafter"/>
</dbReference>
<dbReference type="Proteomes" id="UP000624703">
    <property type="component" value="Unassembled WGS sequence"/>
</dbReference>
<keyword evidence="3 8" id="KW-0378">Hydrolase</keyword>
<organism evidence="8 9">
    <name type="scientific">Persicirhabdus sediminis</name>
    <dbReference type="NCBI Taxonomy" id="454144"/>
    <lineage>
        <taxon>Bacteria</taxon>
        <taxon>Pseudomonadati</taxon>
        <taxon>Verrucomicrobiota</taxon>
        <taxon>Verrucomicrobiia</taxon>
        <taxon>Verrucomicrobiales</taxon>
        <taxon>Verrucomicrobiaceae</taxon>
        <taxon>Persicirhabdus</taxon>
    </lineage>
</organism>
<evidence type="ECO:0000313" key="8">
    <source>
        <dbReference type="EMBL" id="MBK1792865.1"/>
    </source>
</evidence>
<dbReference type="InterPro" id="IPR017850">
    <property type="entry name" value="Alkaline_phosphatase_core_sf"/>
</dbReference>
<proteinExistence type="inferred from homology"/>